<gene>
    <name evidence="1" type="primary">ubiV</name>
    <name evidence="2" type="ORF">JMM60_08125</name>
</gene>
<dbReference type="Proteomes" id="UP000604473">
    <property type="component" value="Unassembled WGS sequence"/>
</dbReference>
<comment type="function">
    <text evidence="1">Required for O(2)-independent ubiquinone (coenzyme Q) biosynthesis. Together with UbiU, is essential for the C6-hydroxylation reaction in the oxygen-independent ubiquinone biosynthesis pathway.</text>
</comment>
<sequence length="312" mass="34861">MEVSPMAAELTLGPNLFHWPAEMKLDFYNRIADESPVSTVYLGEVICSKRTPFFDDHHMDKVAERLERAGKKVVFSSFSEVVIKRERNLLRQWAEQEGRDLEVNNTAALLYLKNKPHRIGALLNVYNEDTMAYLHEQGANHFALLPELPRKAVAELGKKAGELGVGVEVQVFGRASLALSARCYHARAHARTKDNCQFVCGEDCDGMILNTMDEKPFLVVNGIQTLSYGYLDLLPDIADMKALGVTHFRVMPHSCDMIAVTRLFDDVLAERIGVDEGEAKLRELGIEAPFVNGFYHGKAGHDWTARAAAELA</sequence>
<dbReference type="NCBIfam" id="NF011991">
    <property type="entry name" value="PRK15447.1"/>
    <property type="match status" value="1"/>
</dbReference>
<keyword evidence="1" id="KW-0004">4Fe-4S</keyword>
<dbReference type="PANTHER" id="PTHR30217">
    <property type="entry name" value="PEPTIDASE U32 FAMILY"/>
    <property type="match status" value="1"/>
</dbReference>
<keyword evidence="1" id="KW-0411">Iron-sulfur</keyword>
<feature type="binding site" evidence="1">
    <location>
        <position position="200"/>
    </location>
    <ligand>
        <name>[4Fe-4S] cluster</name>
        <dbReference type="ChEBI" id="CHEBI:49883"/>
    </ligand>
</feature>
<comment type="pathway">
    <text evidence="1">Cofactor biosynthesis; ubiquinone biosynthesis.</text>
</comment>
<keyword evidence="1" id="KW-0479">Metal-binding</keyword>
<dbReference type="HAMAP" id="MF_02233">
    <property type="entry name" value="UbiV"/>
    <property type="match status" value="1"/>
</dbReference>
<evidence type="ECO:0000313" key="3">
    <source>
        <dbReference type="Proteomes" id="UP000604473"/>
    </source>
</evidence>
<feature type="binding site" evidence="1">
    <location>
        <position position="47"/>
    </location>
    <ligand>
        <name>[4Fe-4S] cluster</name>
        <dbReference type="ChEBI" id="CHEBI:49883"/>
    </ligand>
</feature>
<proteinExistence type="inferred from homology"/>
<comment type="subunit">
    <text evidence="1">Forms a heterodimer with UbiU.</text>
</comment>
<dbReference type="PANTHER" id="PTHR30217:SF11">
    <property type="entry name" value="UBIQUINONE BIOSYNTHESIS PROTEIN UBIV"/>
    <property type="match status" value="1"/>
</dbReference>
<accession>A0ABS1RS87</accession>
<dbReference type="InterPro" id="IPR051454">
    <property type="entry name" value="RNA/ubiquinone_mod_enzymes"/>
</dbReference>
<keyword evidence="1" id="KW-0831">Ubiquinone biosynthesis</keyword>
<reference evidence="2 3" key="1">
    <citation type="submission" date="2021-01" db="EMBL/GenBank/DDBJ databases">
        <title>Draft genomes of Rhodovulum sulfidophilum.</title>
        <authorList>
            <person name="Guzman M.S."/>
        </authorList>
    </citation>
    <scope>NUCLEOTIDE SEQUENCE [LARGE SCALE GENOMIC DNA]</scope>
    <source>
        <strain evidence="2 3">AB35</strain>
    </source>
</reference>
<comment type="similarity">
    <text evidence="1">Belongs to the peptidase U32 family. UbiV subfamily.</text>
</comment>
<feature type="binding site" evidence="1">
    <location>
        <position position="183"/>
    </location>
    <ligand>
        <name>[4Fe-4S] cluster</name>
        <dbReference type="ChEBI" id="CHEBI:49883"/>
    </ligand>
</feature>
<comment type="cofactor">
    <cofactor evidence="1">
        <name>[4Fe-4S] cluster</name>
        <dbReference type="ChEBI" id="CHEBI:49883"/>
    </cofactor>
</comment>
<dbReference type="InterPro" id="IPR001539">
    <property type="entry name" value="Peptidase_U32"/>
</dbReference>
<dbReference type="Pfam" id="PF01136">
    <property type="entry name" value="Peptidase_U32"/>
    <property type="match status" value="1"/>
</dbReference>
<protein>
    <recommendedName>
        <fullName evidence="1">Ubiquinone biosynthesis protein UbiV</fullName>
    </recommendedName>
</protein>
<keyword evidence="1" id="KW-0408">Iron</keyword>
<keyword evidence="3" id="KW-1185">Reference proteome</keyword>
<organism evidence="2 3">
    <name type="scientific">Rhodovulum sulfidophilum</name>
    <name type="common">Rhodobacter sulfidophilus</name>
    <dbReference type="NCBI Taxonomy" id="35806"/>
    <lineage>
        <taxon>Bacteria</taxon>
        <taxon>Pseudomonadati</taxon>
        <taxon>Pseudomonadota</taxon>
        <taxon>Alphaproteobacteria</taxon>
        <taxon>Rhodobacterales</taxon>
        <taxon>Paracoccaceae</taxon>
        <taxon>Rhodovulum</taxon>
    </lineage>
</organism>
<dbReference type="InterPro" id="IPR043693">
    <property type="entry name" value="UbiV"/>
</dbReference>
<evidence type="ECO:0000256" key="1">
    <source>
        <dbReference type="HAMAP-Rule" id="MF_02233"/>
    </source>
</evidence>
<name>A0ABS1RS87_RHOSU</name>
<dbReference type="EMBL" id="JAESJJ010000007">
    <property type="protein sequence ID" value="MBL3608772.1"/>
    <property type="molecule type" value="Genomic_DNA"/>
</dbReference>
<comment type="caution">
    <text evidence="2">The sequence shown here is derived from an EMBL/GenBank/DDBJ whole genome shotgun (WGS) entry which is preliminary data.</text>
</comment>
<feature type="binding site" evidence="1">
    <location>
        <position position="196"/>
    </location>
    <ligand>
        <name>[4Fe-4S] cluster</name>
        <dbReference type="ChEBI" id="CHEBI:49883"/>
    </ligand>
</feature>
<evidence type="ECO:0000313" key="2">
    <source>
        <dbReference type="EMBL" id="MBL3608772.1"/>
    </source>
</evidence>